<organism evidence="1 2">
    <name type="scientific">Heliocybe sulcata</name>
    <dbReference type="NCBI Taxonomy" id="5364"/>
    <lineage>
        <taxon>Eukaryota</taxon>
        <taxon>Fungi</taxon>
        <taxon>Dikarya</taxon>
        <taxon>Basidiomycota</taxon>
        <taxon>Agaricomycotina</taxon>
        <taxon>Agaricomycetes</taxon>
        <taxon>Gloeophyllales</taxon>
        <taxon>Gloeophyllaceae</taxon>
        <taxon>Heliocybe</taxon>
    </lineage>
</organism>
<dbReference type="EMBL" id="ML213524">
    <property type="protein sequence ID" value="TFK47300.1"/>
    <property type="molecule type" value="Genomic_DNA"/>
</dbReference>
<name>A0A5C3MQQ2_9AGAM</name>
<dbReference type="OrthoDB" id="5210591at2759"/>
<sequence>MSFKWLKLPLNRAKIRISRSATSRITLSLSAVTLVSTIGLASYSHSQRKIAMDSSVESSINAQNAMNITGTSFGLSPSQAWSILEGRFGRNVVHSVHEVKAYGYSLPCKVFEICATCEDASTATTYILWAMSPDQSSTTEYKPNTLASFAFVYDTIRSKTSIPLPPLYLTDSTCSRVPYCYALTARPSGVPLSEARGQLSKRQNALIDLRLGSYLQQLHAIENDWFGMPTEVGGEPDDPSYSWQESFTLFLEEMLYEAEARGEDLPFSDIRGWLSRAIGFYLFDDVEVPKLIWFTGREEDIYVDLPSSSSEDEEPRISAFLNLCHALWGDPLLESLFYAPSPALIEGYGAPIITFPRQNTKRLWYTLFWGLVVMKEAAAEESGDDSDQRKRWAADIVKTCLEKLKDAPCY</sequence>
<evidence type="ECO:0000313" key="2">
    <source>
        <dbReference type="Proteomes" id="UP000305948"/>
    </source>
</evidence>
<protein>
    <recommendedName>
        <fullName evidence="3">Aminoglycoside phosphotransferase domain-containing protein</fullName>
    </recommendedName>
</protein>
<gene>
    <name evidence="1" type="ORF">OE88DRAFT_1811129</name>
</gene>
<dbReference type="AlphaFoldDB" id="A0A5C3MQQ2"/>
<dbReference type="Proteomes" id="UP000305948">
    <property type="component" value="Unassembled WGS sequence"/>
</dbReference>
<keyword evidence="2" id="KW-1185">Reference proteome</keyword>
<accession>A0A5C3MQQ2</accession>
<evidence type="ECO:0008006" key="3">
    <source>
        <dbReference type="Google" id="ProtNLM"/>
    </source>
</evidence>
<proteinExistence type="predicted"/>
<evidence type="ECO:0000313" key="1">
    <source>
        <dbReference type="EMBL" id="TFK47300.1"/>
    </source>
</evidence>
<reference evidence="1 2" key="1">
    <citation type="journal article" date="2019" name="Nat. Ecol. Evol.">
        <title>Megaphylogeny resolves global patterns of mushroom evolution.</title>
        <authorList>
            <person name="Varga T."/>
            <person name="Krizsan K."/>
            <person name="Foldi C."/>
            <person name="Dima B."/>
            <person name="Sanchez-Garcia M."/>
            <person name="Sanchez-Ramirez S."/>
            <person name="Szollosi G.J."/>
            <person name="Szarkandi J.G."/>
            <person name="Papp V."/>
            <person name="Albert L."/>
            <person name="Andreopoulos W."/>
            <person name="Angelini C."/>
            <person name="Antonin V."/>
            <person name="Barry K.W."/>
            <person name="Bougher N.L."/>
            <person name="Buchanan P."/>
            <person name="Buyck B."/>
            <person name="Bense V."/>
            <person name="Catcheside P."/>
            <person name="Chovatia M."/>
            <person name="Cooper J."/>
            <person name="Damon W."/>
            <person name="Desjardin D."/>
            <person name="Finy P."/>
            <person name="Geml J."/>
            <person name="Haridas S."/>
            <person name="Hughes K."/>
            <person name="Justo A."/>
            <person name="Karasinski D."/>
            <person name="Kautmanova I."/>
            <person name="Kiss B."/>
            <person name="Kocsube S."/>
            <person name="Kotiranta H."/>
            <person name="LaButti K.M."/>
            <person name="Lechner B.E."/>
            <person name="Liimatainen K."/>
            <person name="Lipzen A."/>
            <person name="Lukacs Z."/>
            <person name="Mihaltcheva S."/>
            <person name="Morgado L.N."/>
            <person name="Niskanen T."/>
            <person name="Noordeloos M.E."/>
            <person name="Ohm R.A."/>
            <person name="Ortiz-Santana B."/>
            <person name="Ovrebo C."/>
            <person name="Racz N."/>
            <person name="Riley R."/>
            <person name="Savchenko A."/>
            <person name="Shiryaev A."/>
            <person name="Soop K."/>
            <person name="Spirin V."/>
            <person name="Szebenyi C."/>
            <person name="Tomsovsky M."/>
            <person name="Tulloss R.E."/>
            <person name="Uehling J."/>
            <person name="Grigoriev I.V."/>
            <person name="Vagvolgyi C."/>
            <person name="Papp T."/>
            <person name="Martin F.M."/>
            <person name="Miettinen O."/>
            <person name="Hibbett D.S."/>
            <person name="Nagy L.G."/>
        </authorList>
    </citation>
    <scope>NUCLEOTIDE SEQUENCE [LARGE SCALE GENOMIC DNA]</scope>
    <source>
        <strain evidence="1 2">OMC1185</strain>
    </source>
</reference>